<dbReference type="CDD" id="cd13136">
    <property type="entry name" value="MATE_DinF_like"/>
    <property type="match status" value="1"/>
</dbReference>
<evidence type="ECO:0000256" key="2">
    <source>
        <dbReference type="ARBA" id="ARBA00010199"/>
    </source>
</evidence>
<dbReference type="Pfam" id="PF01554">
    <property type="entry name" value="MatE"/>
    <property type="match status" value="2"/>
</dbReference>
<protein>
    <submittedName>
        <fullName evidence="8">MATE family efflux transporter</fullName>
    </submittedName>
</protein>
<gene>
    <name evidence="8" type="ORF">P2W56_06730</name>
</gene>
<dbReference type="PANTHER" id="PTHR42893">
    <property type="entry name" value="PROTEIN DETOXIFICATION 44, CHLOROPLASTIC-RELATED"/>
    <property type="match status" value="1"/>
</dbReference>
<accession>A0AB38XTI7</accession>
<dbReference type="GeneID" id="92769135"/>
<proteinExistence type="inferred from homology"/>
<feature type="transmembrane region" description="Helical" evidence="7">
    <location>
        <begin position="399"/>
        <end position="418"/>
    </location>
</feature>
<dbReference type="EMBL" id="CP120206">
    <property type="protein sequence ID" value="WET43144.1"/>
    <property type="molecule type" value="Genomic_DNA"/>
</dbReference>
<keyword evidence="3 7" id="KW-0812">Transmembrane</keyword>
<evidence type="ECO:0000256" key="3">
    <source>
        <dbReference type="ARBA" id="ARBA00022692"/>
    </source>
</evidence>
<comment type="subcellular location">
    <subcellularLocation>
        <location evidence="1">Membrane</location>
        <topology evidence="1">Multi-pass membrane protein</topology>
    </subcellularLocation>
</comment>
<keyword evidence="5 7" id="KW-0472">Membrane</keyword>
<feature type="transmembrane region" description="Helical" evidence="7">
    <location>
        <begin position="330"/>
        <end position="351"/>
    </location>
</feature>
<evidence type="ECO:0000313" key="9">
    <source>
        <dbReference type="Proteomes" id="UP001220238"/>
    </source>
</evidence>
<feature type="transmembrane region" description="Helical" evidence="7">
    <location>
        <begin position="185"/>
        <end position="205"/>
    </location>
</feature>
<feature type="transmembrane region" description="Helical" evidence="7">
    <location>
        <begin position="33"/>
        <end position="54"/>
    </location>
</feature>
<dbReference type="PANTHER" id="PTHR42893:SF46">
    <property type="entry name" value="PROTEIN DETOXIFICATION 44, CHLOROPLASTIC"/>
    <property type="match status" value="1"/>
</dbReference>
<feature type="transmembrane region" description="Helical" evidence="7">
    <location>
        <begin position="257"/>
        <end position="275"/>
    </location>
</feature>
<feature type="transmembrane region" description="Helical" evidence="7">
    <location>
        <begin position="153"/>
        <end position="173"/>
    </location>
</feature>
<dbReference type="GO" id="GO:0042910">
    <property type="term" value="F:xenobiotic transmembrane transporter activity"/>
    <property type="evidence" value="ECO:0007669"/>
    <property type="project" value="InterPro"/>
</dbReference>
<evidence type="ECO:0000256" key="4">
    <source>
        <dbReference type="ARBA" id="ARBA00022989"/>
    </source>
</evidence>
<feature type="compositionally biased region" description="Basic and acidic residues" evidence="6">
    <location>
        <begin position="1"/>
        <end position="13"/>
    </location>
</feature>
<feature type="transmembrane region" description="Helical" evidence="7">
    <location>
        <begin position="295"/>
        <end position="318"/>
    </location>
</feature>
<feature type="transmembrane region" description="Helical" evidence="7">
    <location>
        <begin position="371"/>
        <end position="392"/>
    </location>
</feature>
<sequence length="458" mass="47921">MSDSRETQERTEIEQTGIERTGHSAKSDVSLRAIVSLALPALGVLAAPALYVLLDTAVIGRLGAVQLAALAAGSTVFSVVTTQLTFLAYGTTARSARAFGRGNVDEAVEEGVQATWVAIFVGLSLFAIIVGLAPVFTGWLAPHPEVAHDAGQWLRVAAFAIPLTLIAQAGNGWLRGIQNTRSPLLFVLSGLVPAAIVIVPLVRAFGLEGSAMAVLFGELITGGLFLRSLFKECSNRKLSMRPNGAIIKSQLVLGRDLIVRSLSFQVAFLSAAAVAGRVGPTTLGGHQVMLQLWNLISLVLDSLAIAAQTLVGAALGGSSTAVARWTGKRVTVWSSVIALGLAAVFAVGNANIVRIFTDSIGVIDAVTAGPWWILVAMIPIGGVVFALDGVLLGAGDAAFLRNATVSAVLCGFLPPVWLAQAFGWGLTGVWCGLLAFMILRLIFVATRFRGEKWYGISA</sequence>
<feature type="transmembrane region" description="Helical" evidence="7">
    <location>
        <begin position="424"/>
        <end position="443"/>
    </location>
</feature>
<feature type="transmembrane region" description="Helical" evidence="7">
    <location>
        <begin position="116"/>
        <end position="141"/>
    </location>
</feature>
<dbReference type="Proteomes" id="UP001220238">
    <property type="component" value="Chromosome"/>
</dbReference>
<keyword evidence="4 7" id="KW-1133">Transmembrane helix</keyword>
<dbReference type="GO" id="GO:0005886">
    <property type="term" value="C:plasma membrane"/>
    <property type="evidence" value="ECO:0007669"/>
    <property type="project" value="TreeGrafter"/>
</dbReference>
<evidence type="ECO:0000256" key="5">
    <source>
        <dbReference type="ARBA" id="ARBA00023136"/>
    </source>
</evidence>
<comment type="similarity">
    <text evidence="2">Belongs to the multi antimicrobial extrusion (MATE) (TC 2.A.66.1) family.</text>
</comment>
<organism evidence="8 9">
    <name type="scientific">Corynebacterium amycolatum</name>
    <dbReference type="NCBI Taxonomy" id="43765"/>
    <lineage>
        <taxon>Bacteria</taxon>
        <taxon>Bacillati</taxon>
        <taxon>Actinomycetota</taxon>
        <taxon>Actinomycetes</taxon>
        <taxon>Mycobacteriales</taxon>
        <taxon>Corynebacteriaceae</taxon>
        <taxon>Corynebacterium</taxon>
    </lineage>
</organism>
<dbReference type="NCBIfam" id="TIGR00797">
    <property type="entry name" value="matE"/>
    <property type="match status" value="1"/>
</dbReference>
<dbReference type="AlphaFoldDB" id="A0AB38XTI7"/>
<dbReference type="InterPro" id="IPR044644">
    <property type="entry name" value="DinF-like"/>
</dbReference>
<evidence type="ECO:0000256" key="7">
    <source>
        <dbReference type="SAM" id="Phobius"/>
    </source>
</evidence>
<feature type="transmembrane region" description="Helical" evidence="7">
    <location>
        <begin position="66"/>
        <end position="89"/>
    </location>
</feature>
<dbReference type="InterPro" id="IPR002528">
    <property type="entry name" value="MATE_fam"/>
</dbReference>
<evidence type="ECO:0000256" key="6">
    <source>
        <dbReference type="SAM" id="MobiDB-lite"/>
    </source>
</evidence>
<dbReference type="GO" id="GO:0015297">
    <property type="term" value="F:antiporter activity"/>
    <property type="evidence" value="ECO:0007669"/>
    <property type="project" value="InterPro"/>
</dbReference>
<evidence type="ECO:0000313" key="8">
    <source>
        <dbReference type="EMBL" id="WET43144.1"/>
    </source>
</evidence>
<evidence type="ECO:0000256" key="1">
    <source>
        <dbReference type="ARBA" id="ARBA00004141"/>
    </source>
</evidence>
<feature type="region of interest" description="Disordered" evidence="6">
    <location>
        <begin position="1"/>
        <end position="21"/>
    </location>
</feature>
<dbReference type="RefSeq" id="WP_080972860.1">
    <property type="nucleotide sequence ID" value="NZ_CP046975.1"/>
</dbReference>
<name>A0AB38XTI7_CORAY</name>
<feature type="transmembrane region" description="Helical" evidence="7">
    <location>
        <begin position="211"/>
        <end position="230"/>
    </location>
</feature>
<reference evidence="8" key="1">
    <citation type="submission" date="2023-03" db="EMBL/GenBank/DDBJ databases">
        <title>Corynebacterium amycolatum SB-1.</title>
        <authorList>
            <person name="Jo H."/>
        </authorList>
    </citation>
    <scope>NUCLEOTIDE SEQUENCE</scope>
    <source>
        <strain evidence="8">SB-1</strain>
    </source>
</reference>